<organism evidence="2 3">
    <name type="scientific">Pleuronectes platessa</name>
    <name type="common">European plaice</name>
    <dbReference type="NCBI Taxonomy" id="8262"/>
    <lineage>
        <taxon>Eukaryota</taxon>
        <taxon>Metazoa</taxon>
        <taxon>Chordata</taxon>
        <taxon>Craniata</taxon>
        <taxon>Vertebrata</taxon>
        <taxon>Euteleostomi</taxon>
        <taxon>Actinopterygii</taxon>
        <taxon>Neopterygii</taxon>
        <taxon>Teleostei</taxon>
        <taxon>Neoteleostei</taxon>
        <taxon>Acanthomorphata</taxon>
        <taxon>Carangaria</taxon>
        <taxon>Pleuronectiformes</taxon>
        <taxon>Pleuronectoidei</taxon>
        <taxon>Pleuronectidae</taxon>
        <taxon>Pleuronectes</taxon>
    </lineage>
</organism>
<name>A0A9N7YSD8_PLEPL</name>
<keyword evidence="3" id="KW-1185">Reference proteome</keyword>
<sequence>MGRQRAAGEEQGNTKLGVRSEHVAGDRRGIRTPNMGSCREPHPNKLHIQTQDRIHPRPPFSEFPIHVTAGGSLARFPTFNKGSTTKAGERQAEGSAGNASVLSETPPNPGVPDLV</sequence>
<feature type="compositionally biased region" description="Basic and acidic residues" evidence="1">
    <location>
        <begin position="18"/>
        <end position="29"/>
    </location>
</feature>
<protein>
    <submittedName>
        <fullName evidence="2">Uncharacterized protein</fullName>
    </submittedName>
</protein>
<feature type="region of interest" description="Disordered" evidence="1">
    <location>
        <begin position="1"/>
        <end position="45"/>
    </location>
</feature>
<dbReference type="Proteomes" id="UP001153269">
    <property type="component" value="Unassembled WGS sequence"/>
</dbReference>
<gene>
    <name evidence="2" type="ORF">PLEPLA_LOCUS24329</name>
</gene>
<reference evidence="2" key="1">
    <citation type="submission" date="2020-03" db="EMBL/GenBank/DDBJ databases">
        <authorList>
            <person name="Weist P."/>
        </authorList>
    </citation>
    <scope>NUCLEOTIDE SEQUENCE</scope>
</reference>
<evidence type="ECO:0000313" key="3">
    <source>
        <dbReference type="Proteomes" id="UP001153269"/>
    </source>
</evidence>
<dbReference type="EMBL" id="CADEAL010001878">
    <property type="protein sequence ID" value="CAB1436296.1"/>
    <property type="molecule type" value="Genomic_DNA"/>
</dbReference>
<evidence type="ECO:0000313" key="2">
    <source>
        <dbReference type="EMBL" id="CAB1436296.1"/>
    </source>
</evidence>
<evidence type="ECO:0000256" key="1">
    <source>
        <dbReference type="SAM" id="MobiDB-lite"/>
    </source>
</evidence>
<accession>A0A9N7YSD8</accession>
<feature type="compositionally biased region" description="Pro residues" evidence="1">
    <location>
        <begin position="106"/>
        <end position="115"/>
    </location>
</feature>
<proteinExistence type="predicted"/>
<comment type="caution">
    <text evidence="2">The sequence shown here is derived from an EMBL/GenBank/DDBJ whole genome shotgun (WGS) entry which is preliminary data.</text>
</comment>
<dbReference type="AlphaFoldDB" id="A0A9N7YSD8"/>
<feature type="region of interest" description="Disordered" evidence="1">
    <location>
        <begin position="77"/>
        <end position="115"/>
    </location>
</feature>